<name>A0A6G1QUR0_CHAAH</name>
<dbReference type="AlphaFoldDB" id="A0A6G1QUR0"/>
<proteinExistence type="predicted"/>
<dbReference type="Proteomes" id="UP000503349">
    <property type="component" value="Chromosome 23"/>
</dbReference>
<protein>
    <submittedName>
        <fullName evidence="1">Uncharacterized protein</fullName>
    </submittedName>
</protein>
<keyword evidence="2" id="KW-1185">Reference proteome</keyword>
<gene>
    <name evidence="1" type="ORF">EXN66_Car022034</name>
</gene>
<accession>A0A6G1QUR0</accession>
<sequence>MFSEWFITAAVTITVKTSLSTKCGSRNKVKNIFSVLFMEEKGNFILTPSTS</sequence>
<evidence type="ECO:0000313" key="1">
    <source>
        <dbReference type="EMBL" id="KAF3706342.1"/>
    </source>
</evidence>
<reference evidence="2" key="2">
    <citation type="submission" date="2019-02" db="EMBL/GenBank/DDBJ databases">
        <title>Opniocepnalus argus Var Kimnra genome.</title>
        <authorList>
            <person name="Zhou C."/>
            <person name="Xiao S."/>
        </authorList>
    </citation>
    <scope>NUCLEOTIDE SEQUENCE [LARGE SCALE GENOMIC DNA]</scope>
</reference>
<evidence type="ECO:0000313" key="2">
    <source>
        <dbReference type="Proteomes" id="UP000503349"/>
    </source>
</evidence>
<organism evidence="1 2">
    <name type="scientific">Channa argus</name>
    <name type="common">Northern snakehead</name>
    <name type="synonym">Ophicephalus argus</name>
    <dbReference type="NCBI Taxonomy" id="215402"/>
    <lineage>
        <taxon>Eukaryota</taxon>
        <taxon>Metazoa</taxon>
        <taxon>Chordata</taxon>
        <taxon>Craniata</taxon>
        <taxon>Vertebrata</taxon>
        <taxon>Euteleostomi</taxon>
        <taxon>Actinopterygii</taxon>
        <taxon>Neopterygii</taxon>
        <taxon>Teleostei</taxon>
        <taxon>Neoteleostei</taxon>
        <taxon>Acanthomorphata</taxon>
        <taxon>Anabantaria</taxon>
        <taxon>Anabantiformes</taxon>
        <taxon>Channoidei</taxon>
        <taxon>Channidae</taxon>
        <taxon>Channa</taxon>
    </lineage>
</organism>
<reference evidence="1 2" key="1">
    <citation type="submission" date="2019-02" db="EMBL/GenBank/DDBJ databases">
        <title>Opniocepnalus argus genome.</title>
        <authorList>
            <person name="Zhou C."/>
            <person name="Xiao S."/>
        </authorList>
    </citation>
    <scope>NUCLEOTIDE SEQUENCE [LARGE SCALE GENOMIC DNA]</scope>
    <source>
        <strain evidence="1">OARG1902GOOAL</strain>
        <tissue evidence="1">Muscle</tissue>
    </source>
</reference>
<dbReference type="EMBL" id="CM015734">
    <property type="protein sequence ID" value="KAF3706342.1"/>
    <property type="molecule type" value="Genomic_DNA"/>
</dbReference>